<evidence type="ECO:0000256" key="1">
    <source>
        <dbReference type="ARBA" id="ARBA00022630"/>
    </source>
</evidence>
<keyword evidence="2" id="KW-0288">FMN</keyword>
<reference evidence="4" key="1">
    <citation type="submission" date="2018-05" db="EMBL/GenBank/DDBJ databases">
        <authorList>
            <person name="Lanie J.A."/>
            <person name="Ng W.-L."/>
            <person name="Kazmierczak K.M."/>
            <person name="Andrzejewski T.M."/>
            <person name="Davidsen T.M."/>
            <person name="Wayne K.J."/>
            <person name="Tettelin H."/>
            <person name="Glass J.I."/>
            <person name="Rusch D."/>
            <person name="Podicherti R."/>
            <person name="Tsui H.-C.T."/>
            <person name="Winkler M.E."/>
        </authorList>
    </citation>
    <scope>NUCLEOTIDE SEQUENCE</scope>
</reference>
<dbReference type="PANTHER" id="PTHR32332">
    <property type="entry name" value="2-NITROPROPANE DIOXYGENASE"/>
    <property type="match status" value="1"/>
</dbReference>
<evidence type="ECO:0000256" key="3">
    <source>
        <dbReference type="ARBA" id="ARBA00023002"/>
    </source>
</evidence>
<dbReference type="GO" id="GO:0018580">
    <property type="term" value="F:nitronate monooxygenase activity"/>
    <property type="evidence" value="ECO:0007669"/>
    <property type="project" value="InterPro"/>
</dbReference>
<evidence type="ECO:0000313" key="4">
    <source>
        <dbReference type="EMBL" id="SVD88936.1"/>
    </source>
</evidence>
<dbReference type="Pfam" id="PF03060">
    <property type="entry name" value="NMO"/>
    <property type="match status" value="2"/>
</dbReference>
<evidence type="ECO:0000256" key="2">
    <source>
        <dbReference type="ARBA" id="ARBA00022643"/>
    </source>
</evidence>
<keyword evidence="3" id="KW-0560">Oxidoreductase</keyword>
<name>A0A382Z0D1_9ZZZZ</name>
<dbReference type="InterPro" id="IPR004136">
    <property type="entry name" value="NMO"/>
</dbReference>
<dbReference type="AlphaFoldDB" id="A0A382Z0D1"/>
<protein>
    <submittedName>
        <fullName evidence="4">Uncharacterized protein</fullName>
    </submittedName>
</protein>
<dbReference type="CDD" id="cd04730">
    <property type="entry name" value="NPD_like"/>
    <property type="match status" value="1"/>
</dbReference>
<feature type="non-terminal residue" evidence="4">
    <location>
        <position position="188"/>
    </location>
</feature>
<gene>
    <name evidence="4" type="ORF">METZ01_LOCUS441790</name>
</gene>
<keyword evidence="1" id="KW-0285">Flavoprotein</keyword>
<dbReference type="SUPFAM" id="SSF51412">
    <property type="entry name" value="Inosine monophosphate dehydrogenase (IMPDH)"/>
    <property type="match status" value="1"/>
</dbReference>
<sequence>MSINSDLLQTRLCEYLGCKYPIIQTAMGWVSTPQLVISSSNAGAFGFLAGAVMTLAEIDRAINEIKANTDSPFGLNFHFFHPEAKGIIKLLIKKGIKAVSYGRSPNKEFIKILKDAGVLCIPTVGAVNHAVKAEDLGADIVVIQGSEGGGHTGRVPTEELLSQVLNAVNIPVVAAGGFRDGKGLVLAL</sequence>
<dbReference type="PANTHER" id="PTHR32332:SF20">
    <property type="entry name" value="2-NITROPROPANE DIOXYGENASE-LIKE PROTEIN"/>
    <property type="match status" value="1"/>
</dbReference>
<dbReference type="InterPro" id="IPR013785">
    <property type="entry name" value="Aldolase_TIM"/>
</dbReference>
<proteinExistence type="predicted"/>
<dbReference type="EMBL" id="UINC01179977">
    <property type="protein sequence ID" value="SVD88936.1"/>
    <property type="molecule type" value="Genomic_DNA"/>
</dbReference>
<accession>A0A382Z0D1</accession>
<dbReference type="Gene3D" id="3.20.20.70">
    <property type="entry name" value="Aldolase class I"/>
    <property type="match status" value="1"/>
</dbReference>
<organism evidence="4">
    <name type="scientific">marine metagenome</name>
    <dbReference type="NCBI Taxonomy" id="408172"/>
    <lineage>
        <taxon>unclassified sequences</taxon>
        <taxon>metagenomes</taxon>
        <taxon>ecological metagenomes</taxon>
    </lineage>
</organism>